<protein>
    <submittedName>
        <fullName evidence="2">TraB/GumN family protein</fullName>
    </submittedName>
</protein>
<feature type="chain" id="PRO_5030865089" evidence="1">
    <location>
        <begin position="26"/>
        <end position="322"/>
    </location>
</feature>
<dbReference type="EMBL" id="VTOX01000001">
    <property type="protein sequence ID" value="NKE64736.1"/>
    <property type="molecule type" value="Genomic_DNA"/>
</dbReference>
<dbReference type="InterPro" id="IPR047111">
    <property type="entry name" value="YbaP-like"/>
</dbReference>
<evidence type="ECO:0000313" key="2">
    <source>
        <dbReference type="EMBL" id="NKE64736.1"/>
    </source>
</evidence>
<dbReference type="InterPro" id="IPR002816">
    <property type="entry name" value="TraB/PrgY/GumN_fam"/>
</dbReference>
<dbReference type="PANTHER" id="PTHR40590">
    <property type="entry name" value="CYTOPLASMIC PROTEIN-RELATED"/>
    <property type="match status" value="1"/>
</dbReference>
<dbReference type="PANTHER" id="PTHR40590:SF1">
    <property type="entry name" value="CYTOPLASMIC PROTEIN"/>
    <property type="match status" value="1"/>
</dbReference>
<keyword evidence="3" id="KW-1185">Reference proteome</keyword>
<keyword evidence="1" id="KW-0732">Signal</keyword>
<evidence type="ECO:0000256" key="1">
    <source>
        <dbReference type="SAM" id="SignalP"/>
    </source>
</evidence>
<dbReference type="Proteomes" id="UP000521868">
    <property type="component" value="Unassembled WGS sequence"/>
</dbReference>
<dbReference type="Pfam" id="PF01963">
    <property type="entry name" value="TraB_PrgY_gumN"/>
    <property type="match status" value="1"/>
</dbReference>
<organism evidence="2 3">
    <name type="scientific">Ramlibacter lithotrophicus</name>
    <dbReference type="NCBI Taxonomy" id="2606681"/>
    <lineage>
        <taxon>Bacteria</taxon>
        <taxon>Pseudomonadati</taxon>
        <taxon>Pseudomonadota</taxon>
        <taxon>Betaproteobacteria</taxon>
        <taxon>Burkholderiales</taxon>
        <taxon>Comamonadaceae</taxon>
        <taxon>Ramlibacter</taxon>
    </lineage>
</organism>
<feature type="signal peptide" evidence="1">
    <location>
        <begin position="1"/>
        <end position="25"/>
    </location>
</feature>
<dbReference type="RefSeq" id="WP_168105800.1">
    <property type="nucleotide sequence ID" value="NZ_VTOX01000001.1"/>
</dbReference>
<proteinExistence type="predicted"/>
<sequence length="322" mass="35716">MSLLARKVFCSLAAWACLAAGEGQAQSKAQAPEPLHIPVWEARKGLVRISLIGELHHNPLGVTKLPDGLIYRLRESDAIGFEVRPADVGRFTGIDRQGRLISRRIRPQLWQRIVVETGPKGQGGIALDLRKVDRLSPPWVGAHIEGVARQKYLGWRDSQRMQLAAGSPGWAGLIALEARTKPTLSLDTLAGLDRIWDQCDSEGRTEELLDLSLTAWSDQAFRSHMVEELPRAVARGQPDEVVSIMGKHRLSSLLLACTVTPRNQLWIERIRQHARLFFRPLYVVGAGHLGGSSGLLALLRKDGYIVRRVYTESVETRSSKPG</sequence>
<evidence type="ECO:0000313" key="3">
    <source>
        <dbReference type="Proteomes" id="UP000521868"/>
    </source>
</evidence>
<dbReference type="AlphaFoldDB" id="A0A7X6I4W8"/>
<dbReference type="CDD" id="cd14789">
    <property type="entry name" value="Tiki"/>
    <property type="match status" value="1"/>
</dbReference>
<reference evidence="2 3" key="1">
    <citation type="journal article" date="2020" name="Nature">
        <title>Bacterial chemolithoautotrophy via manganese oxidation.</title>
        <authorList>
            <person name="Yu H."/>
            <person name="Leadbetter J.R."/>
        </authorList>
    </citation>
    <scope>NUCLEOTIDE SEQUENCE [LARGE SCALE GENOMIC DNA]</scope>
    <source>
        <strain evidence="2 3">RBP-1</strain>
    </source>
</reference>
<name>A0A7X6I4W8_9BURK</name>
<gene>
    <name evidence="2" type="ORF">RAMLITH_02780</name>
</gene>
<comment type="caution">
    <text evidence="2">The sequence shown here is derived from an EMBL/GenBank/DDBJ whole genome shotgun (WGS) entry which is preliminary data.</text>
</comment>
<accession>A0A7X6I4W8</accession>